<feature type="transmembrane region" description="Helical" evidence="6">
    <location>
        <begin position="7"/>
        <end position="39"/>
    </location>
</feature>
<accession>A0ABP5G9E5</accession>
<dbReference type="SUPFAM" id="SSF141322">
    <property type="entry name" value="NfeD domain-like"/>
    <property type="match status" value="1"/>
</dbReference>
<keyword evidence="4 6" id="KW-0472">Membrane</keyword>
<dbReference type="Pfam" id="PF01957">
    <property type="entry name" value="NfeD"/>
    <property type="match status" value="1"/>
</dbReference>
<evidence type="ECO:0000256" key="2">
    <source>
        <dbReference type="ARBA" id="ARBA00022692"/>
    </source>
</evidence>
<keyword evidence="2 6" id="KW-0812">Transmembrane</keyword>
<sequence length="168" mass="17922">MVDLTQYVWVVWLIMIFVFVIIELLTLEFTFLMLAFGAVAGLGTELLGWPWWAQFLTAAVVSVLLLLTIRPLMLRTMRRGADLTPSNIAALDGMTGRVAAPVGAGGGLVKLANGETWTARLEPGSGDAVLDTGESVRVVRVDGATVVVGPPTTTPPETSGPSDEERRA</sequence>
<keyword evidence="9" id="KW-1185">Reference proteome</keyword>
<gene>
    <name evidence="8" type="ORF">GCM10009819_31170</name>
</gene>
<evidence type="ECO:0000256" key="3">
    <source>
        <dbReference type="ARBA" id="ARBA00022989"/>
    </source>
</evidence>
<evidence type="ECO:0000256" key="6">
    <source>
        <dbReference type="SAM" id="Phobius"/>
    </source>
</evidence>
<dbReference type="Gene3D" id="2.40.50.140">
    <property type="entry name" value="Nucleic acid-binding proteins"/>
    <property type="match status" value="1"/>
</dbReference>
<protein>
    <recommendedName>
        <fullName evidence="7">NfeD-like C-terminal domain-containing protein</fullName>
    </recommendedName>
</protein>
<dbReference type="InterPro" id="IPR052165">
    <property type="entry name" value="Membrane_assoc_protease"/>
</dbReference>
<comment type="caution">
    <text evidence="8">The sequence shown here is derived from an EMBL/GenBank/DDBJ whole genome shotgun (WGS) entry which is preliminary data.</text>
</comment>
<evidence type="ECO:0000256" key="5">
    <source>
        <dbReference type="SAM" id="MobiDB-lite"/>
    </source>
</evidence>
<feature type="transmembrane region" description="Helical" evidence="6">
    <location>
        <begin position="51"/>
        <end position="69"/>
    </location>
</feature>
<reference evidence="9" key="1">
    <citation type="journal article" date="2019" name="Int. J. Syst. Evol. Microbiol.">
        <title>The Global Catalogue of Microorganisms (GCM) 10K type strain sequencing project: providing services to taxonomists for standard genome sequencing and annotation.</title>
        <authorList>
            <consortium name="The Broad Institute Genomics Platform"/>
            <consortium name="The Broad Institute Genome Sequencing Center for Infectious Disease"/>
            <person name="Wu L."/>
            <person name="Ma J."/>
        </authorList>
    </citation>
    <scope>NUCLEOTIDE SEQUENCE [LARGE SCALE GENOMIC DNA]</scope>
    <source>
        <strain evidence="9">JCM 15672</strain>
    </source>
</reference>
<dbReference type="InterPro" id="IPR012340">
    <property type="entry name" value="NA-bd_OB-fold"/>
</dbReference>
<dbReference type="InterPro" id="IPR002810">
    <property type="entry name" value="NfeD-like_C"/>
</dbReference>
<dbReference type="EMBL" id="BAAAPW010000005">
    <property type="protein sequence ID" value="GAA2042504.1"/>
    <property type="molecule type" value="Genomic_DNA"/>
</dbReference>
<dbReference type="RefSeq" id="WP_344376473.1">
    <property type="nucleotide sequence ID" value="NZ_BAAAPW010000005.1"/>
</dbReference>
<feature type="compositionally biased region" description="Low complexity" evidence="5">
    <location>
        <begin position="143"/>
        <end position="161"/>
    </location>
</feature>
<evidence type="ECO:0000313" key="8">
    <source>
        <dbReference type="EMBL" id="GAA2042504.1"/>
    </source>
</evidence>
<name>A0ABP5G9E5_9MICO</name>
<feature type="region of interest" description="Disordered" evidence="5">
    <location>
        <begin position="143"/>
        <end position="168"/>
    </location>
</feature>
<feature type="domain" description="NfeD-like C-terminal" evidence="7">
    <location>
        <begin position="90"/>
        <end position="150"/>
    </location>
</feature>
<keyword evidence="3 6" id="KW-1133">Transmembrane helix</keyword>
<evidence type="ECO:0000256" key="4">
    <source>
        <dbReference type="ARBA" id="ARBA00023136"/>
    </source>
</evidence>
<dbReference type="PANTHER" id="PTHR33507">
    <property type="entry name" value="INNER MEMBRANE PROTEIN YBBJ"/>
    <property type="match status" value="1"/>
</dbReference>
<dbReference type="PANTHER" id="PTHR33507:SF3">
    <property type="entry name" value="INNER MEMBRANE PROTEIN YBBJ"/>
    <property type="match status" value="1"/>
</dbReference>
<dbReference type="Proteomes" id="UP001501196">
    <property type="component" value="Unassembled WGS sequence"/>
</dbReference>
<comment type="subcellular location">
    <subcellularLocation>
        <location evidence="1">Membrane</location>
        <topology evidence="1">Multi-pass membrane protein</topology>
    </subcellularLocation>
</comment>
<organism evidence="8 9">
    <name type="scientific">Agromyces tropicus</name>
    <dbReference type="NCBI Taxonomy" id="555371"/>
    <lineage>
        <taxon>Bacteria</taxon>
        <taxon>Bacillati</taxon>
        <taxon>Actinomycetota</taxon>
        <taxon>Actinomycetes</taxon>
        <taxon>Micrococcales</taxon>
        <taxon>Microbacteriaceae</taxon>
        <taxon>Agromyces</taxon>
    </lineage>
</organism>
<evidence type="ECO:0000313" key="9">
    <source>
        <dbReference type="Proteomes" id="UP001501196"/>
    </source>
</evidence>
<evidence type="ECO:0000259" key="7">
    <source>
        <dbReference type="Pfam" id="PF01957"/>
    </source>
</evidence>
<evidence type="ECO:0000256" key="1">
    <source>
        <dbReference type="ARBA" id="ARBA00004141"/>
    </source>
</evidence>
<proteinExistence type="predicted"/>